<feature type="transmembrane region" description="Helical" evidence="1">
    <location>
        <begin position="12"/>
        <end position="33"/>
    </location>
</feature>
<evidence type="ECO:0000313" key="2">
    <source>
        <dbReference type="EMBL" id="EHQ36728.1"/>
    </source>
</evidence>
<keyword evidence="3" id="KW-1185">Reference proteome</keyword>
<keyword evidence="1" id="KW-1133">Transmembrane helix</keyword>
<evidence type="ECO:0000256" key="1">
    <source>
        <dbReference type="SAM" id="Phobius"/>
    </source>
</evidence>
<sequence length="55" mass="6114">MKKEKSTSGLLFLATVVLLIVFDLLIFISYAYVFDGVTDTGVRNPAEDSDQDKKT</sequence>
<protein>
    <submittedName>
        <fullName evidence="2">Uncharacterized protein</fullName>
    </submittedName>
</protein>
<dbReference type="EMBL" id="CM001436">
    <property type="protein sequence ID" value="EHQ36728.1"/>
    <property type="molecule type" value="Genomic_DNA"/>
</dbReference>
<dbReference type="Proteomes" id="UP000005741">
    <property type="component" value="Chromosome"/>
</dbReference>
<evidence type="ECO:0000313" key="3">
    <source>
        <dbReference type="Proteomes" id="UP000005741"/>
    </source>
</evidence>
<gene>
    <name evidence="2" type="ORF">Metlim_2690</name>
</gene>
<proteinExistence type="predicted"/>
<keyword evidence="1" id="KW-0812">Transmembrane</keyword>
<dbReference type="InParanoid" id="H1Z4I0"/>
<reference evidence="2 3" key="1">
    <citation type="submission" date="2011-10" db="EMBL/GenBank/DDBJ databases">
        <title>The Improved High-Quality Draft genome of Methanoplanus limicola DSM 2279.</title>
        <authorList>
            <consortium name="US DOE Joint Genome Institute (JGI-PGF)"/>
            <person name="Lucas S."/>
            <person name="Copeland A."/>
            <person name="Lapidus A."/>
            <person name="Glavina del Rio T."/>
            <person name="Dalin E."/>
            <person name="Tice H."/>
            <person name="Bruce D."/>
            <person name="Goodwin L."/>
            <person name="Pitluck S."/>
            <person name="Peters L."/>
            <person name="Mikhailova N."/>
            <person name="Lu M."/>
            <person name="Kyrpides N."/>
            <person name="Mavromatis K."/>
            <person name="Ivanova N."/>
            <person name="Markowitz V."/>
            <person name="Cheng J.-F."/>
            <person name="Hugenholtz P."/>
            <person name="Woyke T."/>
            <person name="Wu D."/>
            <person name="Wirth R."/>
            <person name="Brambilla E.-M."/>
            <person name="Klenk H.-P."/>
            <person name="Eisen J.A."/>
        </authorList>
    </citation>
    <scope>NUCLEOTIDE SEQUENCE [LARGE SCALE GENOMIC DNA]</scope>
    <source>
        <strain evidence="2 3">DSM 2279</strain>
    </source>
</reference>
<dbReference type="AlphaFoldDB" id="H1Z4I0"/>
<keyword evidence="1" id="KW-0472">Membrane</keyword>
<dbReference type="STRING" id="937775.Metlim_2690"/>
<dbReference type="RefSeq" id="WP_004079273.1">
    <property type="nucleotide sequence ID" value="NZ_CM001436.1"/>
</dbReference>
<name>H1Z4I0_9EURY</name>
<organism evidence="2 3">
    <name type="scientific">Methanoplanus limicola DSM 2279</name>
    <dbReference type="NCBI Taxonomy" id="937775"/>
    <lineage>
        <taxon>Archaea</taxon>
        <taxon>Methanobacteriati</taxon>
        <taxon>Methanobacteriota</taxon>
        <taxon>Stenosarchaea group</taxon>
        <taxon>Methanomicrobia</taxon>
        <taxon>Methanomicrobiales</taxon>
        <taxon>Methanomicrobiaceae</taxon>
        <taxon>Methanoplanus</taxon>
    </lineage>
</organism>
<accession>H1Z4I0</accession>
<dbReference type="HOGENOM" id="CLU_3020997_0_0_2"/>